<name>A0A1I3G4R6_9BURK</name>
<gene>
    <name evidence="2" type="ORF">SAMN05192543_102305</name>
</gene>
<sequence length="235" mass="26987">MKRLFCAGLLLCARLAFAGTVDAAQYDAFWLWAGVKPQPVLHDARTVYVLQGQIEASPQDDAQVRLIAQGVSLPALPHADVWLVYRAHTLRWTPRIEHIMLAQLARWRASGRTITGIQIDFDARTHHLQEYLDFLRSLRERLPADCRLSITGLLDWSSRIGVDQVNQLKRIVDEVVVQTYQGRHTIADSDRYLSRVEQLQLPFRIGLIQGGEWDAPRYLTENPWFRGYVVFLRNG</sequence>
<dbReference type="OrthoDB" id="6987031at2"/>
<evidence type="ECO:0000313" key="3">
    <source>
        <dbReference type="Proteomes" id="UP000199548"/>
    </source>
</evidence>
<evidence type="ECO:0008006" key="4">
    <source>
        <dbReference type="Google" id="ProtNLM"/>
    </source>
</evidence>
<accession>A0A1I3G4R6</accession>
<organism evidence="2 3">
    <name type="scientific">Paraburkholderia megapolitana</name>
    <dbReference type="NCBI Taxonomy" id="420953"/>
    <lineage>
        <taxon>Bacteria</taxon>
        <taxon>Pseudomonadati</taxon>
        <taxon>Pseudomonadota</taxon>
        <taxon>Betaproteobacteria</taxon>
        <taxon>Burkholderiales</taxon>
        <taxon>Burkholderiaceae</taxon>
        <taxon>Paraburkholderia</taxon>
    </lineage>
</organism>
<keyword evidence="3" id="KW-1185">Reference proteome</keyword>
<evidence type="ECO:0000256" key="1">
    <source>
        <dbReference type="SAM" id="SignalP"/>
    </source>
</evidence>
<feature type="signal peptide" evidence="1">
    <location>
        <begin position="1"/>
        <end position="18"/>
    </location>
</feature>
<evidence type="ECO:0000313" key="2">
    <source>
        <dbReference type="EMBL" id="SFI18424.1"/>
    </source>
</evidence>
<feature type="chain" id="PRO_5011549668" description="DUF3142 domain-containing protein" evidence="1">
    <location>
        <begin position="19"/>
        <end position="235"/>
    </location>
</feature>
<dbReference type="SUPFAM" id="SSF51445">
    <property type="entry name" value="(Trans)glycosidases"/>
    <property type="match status" value="1"/>
</dbReference>
<proteinExistence type="predicted"/>
<protein>
    <recommendedName>
        <fullName evidence="4">DUF3142 domain-containing protein</fullName>
    </recommendedName>
</protein>
<dbReference type="STRING" id="420953.SAMN05192543_102305"/>
<dbReference type="EMBL" id="FOQU01000002">
    <property type="protein sequence ID" value="SFI18424.1"/>
    <property type="molecule type" value="Genomic_DNA"/>
</dbReference>
<dbReference type="Proteomes" id="UP000199548">
    <property type="component" value="Unassembled WGS sequence"/>
</dbReference>
<dbReference type="InterPro" id="IPR021488">
    <property type="entry name" value="DUF3142"/>
</dbReference>
<dbReference type="InterPro" id="IPR017853">
    <property type="entry name" value="GH"/>
</dbReference>
<keyword evidence="1" id="KW-0732">Signal</keyword>
<reference evidence="2 3" key="1">
    <citation type="submission" date="2016-10" db="EMBL/GenBank/DDBJ databases">
        <authorList>
            <person name="de Groot N.N."/>
        </authorList>
    </citation>
    <scope>NUCLEOTIDE SEQUENCE [LARGE SCALE GENOMIC DNA]</scope>
    <source>
        <strain evidence="2 3">LMG 23650</strain>
    </source>
</reference>
<dbReference type="RefSeq" id="WP_091009798.1">
    <property type="nucleotide sequence ID" value="NZ_CP041745.1"/>
</dbReference>
<dbReference type="AlphaFoldDB" id="A0A1I3G4R6"/>
<dbReference type="Pfam" id="PF11340">
    <property type="entry name" value="DUF3142"/>
    <property type="match status" value="1"/>
</dbReference>